<dbReference type="InterPro" id="IPR003439">
    <property type="entry name" value="ABC_transporter-like_ATP-bd"/>
</dbReference>
<dbReference type="EMBL" id="BMZI01000002">
    <property type="protein sequence ID" value="GHB14844.1"/>
    <property type="molecule type" value="Genomic_DNA"/>
</dbReference>
<dbReference type="InterPro" id="IPR027417">
    <property type="entry name" value="P-loop_NTPase"/>
</dbReference>
<evidence type="ECO:0000256" key="2">
    <source>
        <dbReference type="ARBA" id="ARBA00022741"/>
    </source>
</evidence>
<gene>
    <name evidence="5" type="ORF">GCM10009038_11650</name>
</gene>
<dbReference type="GO" id="GO:0005524">
    <property type="term" value="F:ATP binding"/>
    <property type="evidence" value="ECO:0007669"/>
    <property type="project" value="UniProtKB-KW"/>
</dbReference>
<dbReference type="InterPro" id="IPR047641">
    <property type="entry name" value="ABC_transpr_MalK/UgpC-like"/>
</dbReference>
<dbReference type="PANTHER" id="PTHR43875:SF14">
    <property type="entry name" value="ABC TRANSPORTER ATP-BINDING PROTEIN"/>
    <property type="match status" value="1"/>
</dbReference>
<dbReference type="InterPro" id="IPR015855">
    <property type="entry name" value="ABC_transpr_MalK-like"/>
</dbReference>
<evidence type="ECO:0000313" key="5">
    <source>
        <dbReference type="EMBL" id="GHB14844.1"/>
    </source>
</evidence>
<dbReference type="InterPro" id="IPR040582">
    <property type="entry name" value="OB_MalK-like"/>
</dbReference>
<keyword evidence="6" id="KW-1185">Reference proteome</keyword>
<keyword evidence="3 5" id="KW-0067">ATP-binding</keyword>
<keyword evidence="2" id="KW-0547">Nucleotide-binding</keyword>
<sequence>MSFLHIHHVHKRFGETHVLKGVDIEIEKGDFLVLVGPSGCGKSTLLNMIAGLDSISEGELRLDGQRINELHPSKRDIAMVFQSYALYPSMTVAGNIGFGLEMRKVPRAGRRAAIQRVAELLQIENLLKRKPAQLSGGQRQRVAMGRALVRDPQLFLFDEPLSNLDAKLRVDMRTEIKQLHQRLGTTIVYVTHDQIEAMTLATRIAVMRAGELQQLGTPQSVYDDPNNLFVAGFMGSPSMNLVPARIAEKAGALVALIETEKATLALPIVRDRQALTDWCDKAVMLGLRPEAITDPASANRDGGEIFEADLEVDLVEPTGADLYVVTRLGGTNVNARMRPGSPPQSGTQTRFAFDVSRMVAFDPDSEARIRDRASVGSAPLASSA</sequence>
<name>A0ABQ3DYD2_9GAMM</name>
<reference evidence="6" key="1">
    <citation type="journal article" date="2019" name="Int. J. Syst. Evol. Microbiol.">
        <title>The Global Catalogue of Microorganisms (GCM) 10K type strain sequencing project: providing services to taxonomists for standard genome sequencing and annotation.</title>
        <authorList>
            <consortium name="The Broad Institute Genomics Platform"/>
            <consortium name="The Broad Institute Genome Sequencing Center for Infectious Disease"/>
            <person name="Wu L."/>
            <person name="Ma J."/>
        </authorList>
    </citation>
    <scope>NUCLEOTIDE SEQUENCE [LARGE SCALE GENOMIC DNA]</scope>
    <source>
        <strain evidence="6">KCTC 32998</strain>
    </source>
</reference>
<dbReference type="RefSeq" id="WP_189443687.1">
    <property type="nucleotide sequence ID" value="NZ_BMZI01000002.1"/>
</dbReference>
<evidence type="ECO:0000259" key="4">
    <source>
        <dbReference type="PROSITE" id="PS50893"/>
    </source>
</evidence>
<dbReference type="Pfam" id="PF00005">
    <property type="entry name" value="ABC_tran"/>
    <property type="match status" value="1"/>
</dbReference>
<dbReference type="CDD" id="cd03301">
    <property type="entry name" value="ABC_MalK_N"/>
    <property type="match status" value="1"/>
</dbReference>
<dbReference type="SMART" id="SM00382">
    <property type="entry name" value="AAA"/>
    <property type="match status" value="1"/>
</dbReference>
<dbReference type="SUPFAM" id="SSF52540">
    <property type="entry name" value="P-loop containing nucleoside triphosphate hydrolases"/>
    <property type="match status" value="1"/>
</dbReference>
<dbReference type="NCBIfam" id="NF008653">
    <property type="entry name" value="PRK11650.1"/>
    <property type="match status" value="1"/>
</dbReference>
<dbReference type="PANTHER" id="PTHR43875">
    <property type="entry name" value="MALTODEXTRIN IMPORT ATP-BINDING PROTEIN MSMX"/>
    <property type="match status" value="1"/>
</dbReference>
<dbReference type="Gene3D" id="2.40.50.100">
    <property type="match status" value="1"/>
</dbReference>
<dbReference type="Gene3D" id="2.40.50.140">
    <property type="entry name" value="Nucleic acid-binding proteins"/>
    <property type="match status" value="1"/>
</dbReference>
<dbReference type="Proteomes" id="UP000646745">
    <property type="component" value="Unassembled WGS sequence"/>
</dbReference>
<feature type="domain" description="ABC transporter" evidence="4">
    <location>
        <begin position="4"/>
        <end position="234"/>
    </location>
</feature>
<dbReference type="SUPFAM" id="SSF50331">
    <property type="entry name" value="MOP-like"/>
    <property type="match status" value="1"/>
</dbReference>
<dbReference type="PROSITE" id="PS50893">
    <property type="entry name" value="ABC_TRANSPORTER_2"/>
    <property type="match status" value="1"/>
</dbReference>
<dbReference type="Pfam" id="PF17912">
    <property type="entry name" value="OB_MalK"/>
    <property type="match status" value="1"/>
</dbReference>
<evidence type="ECO:0000313" key="6">
    <source>
        <dbReference type="Proteomes" id="UP000646745"/>
    </source>
</evidence>
<evidence type="ECO:0000256" key="3">
    <source>
        <dbReference type="ARBA" id="ARBA00022840"/>
    </source>
</evidence>
<dbReference type="InterPro" id="IPR017871">
    <property type="entry name" value="ABC_transporter-like_CS"/>
</dbReference>
<dbReference type="InterPro" id="IPR003593">
    <property type="entry name" value="AAA+_ATPase"/>
</dbReference>
<evidence type="ECO:0000256" key="1">
    <source>
        <dbReference type="ARBA" id="ARBA00022448"/>
    </source>
</evidence>
<proteinExistence type="predicted"/>
<keyword evidence="1" id="KW-0813">Transport</keyword>
<dbReference type="Gene3D" id="3.40.50.300">
    <property type="entry name" value="P-loop containing nucleotide triphosphate hydrolases"/>
    <property type="match status" value="1"/>
</dbReference>
<dbReference type="InterPro" id="IPR012340">
    <property type="entry name" value="NA-bd_OB-fold"/>
</dbReference>
<organism evidence="5 6">
    <name type="scientific">Salinicola rhizosphaerae</name>
    <dbReference type="NCBI Taxonomy" id="1443141"/>
    <lineage>
        <taxon>Bacteria</taxon>
        <taxon>Pseudomonadati</taxon>
        <taxon>Pseudomonadota</taxon>
        <taxon>Gammaproteobacteria</taxon>
        <taxon>Oceanospirillales</taxon>
        <taxon>Halomonadaceae</taxon>
        <taxon>Salinicola</taxon>
    </lineage>
</organism>
<dbReference type="InterPro" id="IPR008995">
    <property type="entry name" value="Mo/tungstate-bd_C_term_dom"/>
</dbReference>
<protein>
    <submittedName>
        <fullName evidence="5">Sugar ABC transporter ATP-binding protein</fullName>
    </submittedName>
</protein>
<accession>A0ABQ3DYD2</accession>
<dbReference type="PROSITE" id="PS00211">
    <property type="entry name" value="ABC_TRANSPORTER_1"/>
    <property type="match status" value="1"/>
</dbReference>
<comment type="caution">
    <text evidence="5">The sequence shown here is derived from an EMBL/GenBank/DDBJ whole genome shotgun (WGS) entry which is preliminary data.</text>
</comment>